<comment type="caution">
    <text evidence="1">The sequence shown here is derived from an EMBL/GenBank/DDBJ whole genome shotgun (WGS) entry which is preliminary data.</text>
</comment>
<evidence type="ECO:0000313" key="1">
    <source>
        <dbReference type="EMBL" id="OWM77543.1"/>
    </source>
</evidence>
<evidence type="ECO:0000313" key="2">
    <source>
        <dbReference type="Proteomes" id="UP000197138"/>
    </source>
</evidence>
<accession>A0A218WY27</accession>
<dbReference type="Proteomes" id="UP000197138">
    <property type="component" value="Unassembled WGS sequence"/>
</dbReference>
<dbReference type="EMBL" id="MTKT01002534">
    <property type="protein sequence ID" value="OWM77543.1"/>
    <property type="molecule type" value="Genomic_DNA"/>
</dbReference>
<protein>
    <submittedName>
        <fullName evidence="1">Uncharacterized protein</fullName>
    </submittedName>
</protein>
<proteinExistence type="predicted"/>
<dbReference type="AlphaFoldDB" id="A0A218WY27"/>
<name>A0A218WY27_PUNGR</name>
<organism evidence="1 2">
    <name type="scientific">Punica granatum</name>
    <name type="common">Pomegranate</name>
    <dbReference type="NCBI Taxonomy" id="22663"/>
    <lineage>
        <taxon>Eukaryota</taxon>
        <taxon>Viridiplantae</taxon>
        <taxon>Streptophyta</taxon>
        <taxon>Embryophyta</taxon>
        <taxon>Tracheophyta</taxon>
        <taxon>Spermatophyta</taxon>
        <taxon>Magnoliopsida</taxon>
        <taxon>eudicotyledons</taxon>
        <taxon>Gunneridae</taxon>
        <taxon>Pentapetalae</taxon>
        <taxon>rosids</taxon>
        <taxon>malvids</taxon>
        <taxon>Myrtales</taxon>
        <taxon>Lythraceae</taxon>
        <taxon>Punica</taxon>
    </lineage>
</organism>
<sequence>MKSSFSINNLSWYQSIKILGECYLLWFRISRSVVSRGRDGEWGRNFREGFRRGGG</sequence>
<reference evidence="2" key="1">
    <citation type="journal article" date="2017" name="Plant J.">
        <title>The pomegranate (Punica granatum L.) genome and the genomics of punicalagin biosynthesis.</title>
        <authorList>
            <person name="Qin G."/>
            <person name="Xu C."/>
            <person name="Ming R."/>
            <person name="Tang H."/>
            <person name="Guyot R."/>
            <person name="Kramer E.M."/>
            <person name="Hu Y."/>
            <person name="Yi X."/>
            <person name="Qi Y."/>
            <person name="Xu X."/>
            <person name="Gao Z."/>
            <person name="Pan H."/>
            <person name="Jian J."/>
            <person name="Tian Y."/>
            <person name="Yue Z."/>
            <person name="Xu Y."/>
        </authorList>
    </citation>
    <scope>NUCLEOTIDE SEQUENCE [LARGE SCALE GENOMIC DNA]</scope>
    <source>
        <strain evidence="2">cv. Dabenzi</strain>
    </source>
</reference>
<gene>
    <name evidence="1" type="ORF">CDL15_Pgr016941</name>
</gene>